<dbReference type="PANTHER" id="PTHR18966">
    <property type="entry name" value="IONOTROPIC GLUTAMATE RECEPTOR"/>
    <property type="match status" value="1"/>
</dbReference>
<comment type="caution">
    <text evidence="3">The sequence shown here is derived from an EMBL/GenBank/DDBJ whole genome shotgun (WGS) entry which is preliminary data.</text>
</comment>
<protein>
    <submittedName>
        <fullName evidence="3">Uncharacterized protein</fullName>
    </submittedName>
</protein>
<keyword evidence="4" id="KW-1185">Reference proteome</keyword>
<feature type="compositionally biased region" description="Basic and acidic residues" evidence="1">
    <location>
        <begin position="161"/>
        <end position="173"/>
    </location>
</feature>
<keyword evidence="2" id="KW-0472">Membrane</keyword>
<feature type="compositionally biased region" description="Basic and acidic residues" evidence="1">
    <location>
        <begin position="185"/>
        <end position="211"/>
    </location>
</feature>
<dbReference type="Proteomes" id="UP001420932">
    <property type="component" value="Unassembled WGS sequence"/>
</dbReference>
<feature type="region of interest" description="Disordered" evidence="1">
    <location>
        <begin position="155"/>
        <end position="211"/>
    </location>
</feature>
<evidence type="ECO:0000313" key="4">
    <source>
        <dbReference type="Proteomes" id="UP001420932"/>
    </source>
</evidence>
<sequence length="229" mass="27153">MTTTTTSSVAGGQAAAVVTATKVVSGGLMKKADLHRKAFRSDWKFLYFLFGNVMKLFSRSNVHDDLMFDVVVGDVTILANRSKYVDFTQPYAESGFRVIVPIKGDDFTESSWWFLRPLTPELWLITIAFFFMKSILVWLFEREINSDFQGTFSQQVGKLSSQREEPEIAERTTRDRRRKRRERRDRRDERERRDRRDRRENDQRSQRTEIKQPEIWEINTCFCREKSRN</sequence>
<evidence type="ECO:0000313" key="3">
    <source>
        <dbReference type="EMBL" id="KAK9099314.1"/>
    </source>
</evidence>
<keyword evidence="2" id="KW-0812">Transmembrane</keyword>
<accession>A0AAP0HWD7</accession>
<dbReference type="SUPFAM" id="SSF53850">
    <property type="entry name" value="Periplasmic binding protein-like II"/>
    <property type="match status" value="1"/>
</dbReference>
<dbReference type="InterPro" id="IPR015683">
    <property type="entry name" value="Ionotropic_Glu_rcpt"/>
</dbReference>
<dbReference type="AlphaFoldDB" id="A0AAP0HWD7"/>
<name>A0AAP0HWD7_9MAGN</name>
<gene>
    <name evidence="3" type="ORF">Syun_026359</name>
</gene>
<evidence type="ECO:0000256" key="1">
    <source>
        <dbReference type="SAM" id="MobiDB-lite"/>
    </source>
</evidence>
<feature type="compositionally biased region" description="Basic residues" evidence="1">
    <location>
        <begin position="174"/>
        <end position="184"/>
    </location>
</feature>
<dbReference type="EMBL" id="JBBNAF010000011">
    <property type="protein sequence ID" value="KAK9099314.1"/>
    <property type="molecule type" value="Genomic_DNA"/>
</dbReference>
<organism evidence="3 4">
    <name type="scientific">Stephania yunnanensis</name>
    <dbReference type="NCBI Taxonomy" id="152371"/>
    <lineage>
        <taxon>Eukaryota</taxon>
        <taxon>Viridiplantae</taxon>
        <taxon>Streptophyta</taxon>
        <taxon>Embryophyta</taxon>
        <taxon>Tracheophyta</taxon>
        <taxon>Spermatophyta</taxon>
        <taxon>Magnoliopsida</taxon>
        <taxon>Ranunculales</taxon>
        <taxon>Menispermaceae</taxon>
        <taxon>Menispermoideae</taxon>
        <taxon>Cissampelideae</taxon>
        <taxon>Stephania</taxon>
    </lineage>
</organism>
<dbReference type="Gene3D" id="3.40.190.10">
    <property type="entry name" value="Periplasmic binding protein-like II"/>
    <property type="match status" value="1"/>
</dbReference>
<reference evidence="3 4" key="1">
    <citation type="submission" date="2024-01" db="EMBL/GenBank/DDBJ databases">
        <title>Genome assemblies of Stephania.</title>
        <authorList>
            <person name="Yang L."/>
        </authorList>
    </citation>
    <scope>NUCLEOTIDE SEQUENCE [LARGE SCALE GENOMIC DNA]</scope>
    <source>
        <strain evidence="3">YNDBR</strain>
        <tissue evidence="3">Leaf</tissue>
    </source>
</reference>
<evidence type="ECO:0000256" key="2">
    <source>
        <dbReference type="SAM" id="Phobius"/>
    </source>
</evidence>
<dbReference type="Gene3D" id="1.10.287.70">
    <property type="match status" value="1"/>
</dbReference>
<proteinExistence type="predicted"/>
<keyword evidence="2" id="KW-1133">Transmembrane helix</keyword>
<feature type="transmembrane region" description="Helical" evidence="2">
    <location>
        <begin position="122"/>
        <end position="140"/>
    </location>
</feature>